<sequence>MPTTLYVDNGTELITDQTLGIVGTAVTASGFYIGWGTGGSSTGGTATNTDVDLEVPATEARVSCTDESESAADTAQWIGTLQTTTVKTIEESGLFIDATGTATDMLIRANHGGVVMATDDQIEYTYT</sequence>
<dbReference type="EMBL" id="LAZR01027640">
    <property type="protein sequence ID" value="KKL65102.1"/>
    <property type="molecule type" value="Genomic_DNA"/>
</dbReference>
<protein>
    <submittedName>
        <fullName evidence="1">Uncharacterized protein</fullName>
    </submittedName>
</protein>
<dbReference type="AlphaFoldDB" id="A0A0F9GPK8"/>
<comment type="caution">
    <text evidence="1">The sequence shown here is derived from an EMBL/GenBank/DDBJ whole genome shotgun (WGS) entry which is preliminary data.</text>
</comment>
<feature type="non-terminal residue" evidence="1">
    <location>
        <position position="127"/>
    </location>
</feature>
<reference evidence="1" key="1">
    <citation type="journal article" date="2015" name="Nature">
        <title>Complex archaea that bridge the gap between prokaryotes and eukaryotes.</title>
        <authorList>
            <person name="Spang A."/>
            <person name="Saw J.H."/>
            <person name="Jorgensen S.L."/>
            <person name="Zaremba-Niedzwiedzka K."/>
            <person name="Martijn J."/>
            <person name="Lind A.E."/>
            <person name="van Eijk R."/>
            <person name="Schleper C."/>
            <person name="Guy L."/>
            <person name="Ettema T.J."/>
        </authorList>
    </citation>
    <scope>NUCLEOTIDE SEQUENCE</scope>
</reference>
<proteinExistence type="predicted"/>
<organism evidence="1">
    <name type="scientific">marine sediment metagenome</name>
    <dbReference type="NCBI Taxonomy" id="412755"/>
    <lineage>
        <taxon>unclassified sequences</taxon>
        <taxon>metagenomes</taxon>
        <taxon>ecological metagenomes</taxon>
    </lineage>
</organism>
<gene>
    <name evidence="1" type="ORF">LCGC14_2158370</name>
</gene>
<name>A0A0F9GPK8_9ZZZZ</name>
<evidence type="ECO:0000313" key="1">
    <source>
        <dbReference type="EMBL" id="KKL65102.1"/>
    </source>
</evidence>
<accession>A0A0F9GPK8</accession>